<dbReference type="InterPro" id="IPR010982">
    <property type="entry name" value="Lambda_DNA-bd_dom_sf"/>
</dbReference>
<dbReference type="RefSeq" id="WP_037911638.1">
    <property type="nucleotide sequence ID" value="NZ_JAFBPZ010000009.1"/>
</dbReference>
<dbReference type="SMART" id="SM00530">
    <property type="entry name" value="HTH_XRE"/>
    <property type="match status" value="1"/>
</dbReference>
<reference evidence="2 3" key="1">
    <citation type="journal article" date="2014" name="Genome Announc.">
        <title>Draft Genome Sequences of Two Isolates of the Roseobacter Group, Sulfitobacter sp. Strains 3SOLIMAR09 and 1FIGIMAR09, from Harbors of Mallorca Island (Mediterranean Sea).</title>
        <authorList>
            <person name="Mas-Llado M."/>
            <person name="Pina-Villalonga J.M."/>
            <person name="Brunet-Galmes I."/>
            <person name="Nogales B."/>
            <person name="Bosch R."/>
        </authorList>
    </citation>
    <scope>NUCLEOTIDE SEQUENCE [LARGE SCALE GENOMIC DNA]</scope>
    <source>
        <strain evidence="2 3">1FIGIMAR09</strain>
    </source>
</reference>
<evidence type="ECO:0000313" key="3">
    <source>
        <dbReference type="Proteomes" id="UP000027337"/>
    </source>
</evidence>
<dbReference type="AlphaFoldDB" id="A0A061SP74"/>
<proteinExistence type="predicted"/>
<dbReference type="InterPro" id="IPR001387">
    <property type="entry name" value="Cro/C1-type_HTH"/>
</dbReference>
<comment type="caution">
    <text evidence="2">The sequence shown here is derived from an EMBL/GenBank/DDBJ whole genome shotgun (WGS) entry which is preliminary data.</text>
</comment>
<dbReference type="Gene3D" id="1.10.260.40">
    <property type="entry name" value="lambda repressor-like DNA-binding domains"/>
    <property type="match status" value="1"/>
</dbReference>
<dbReference type="Proteomes" id="UP000027337">
    <property type="component" value="Unassembled WGS sequence"/>
</dbReference>
<dbReference type="STRING" id="83219.PM02_19180"/>
<dbReference type="eggNOG" id="COG1396">
    <property type="taxonomic scope" value="Bacteria"/>
</dbReference>
<name>A0A061SP74_9RHOB</name>
<dbReference type="SUPFAM" id="SSF47413">
    <property type="entry name" value="lambda repressor-like DNA-binding domains"/>
    <property type="match status" value="1"/>
</dbReference>
<dbReference type="Gene3D" id="3.30.450.180">
    <property type="match status" value="1"/>
</dbReference>
<evidence type="ECO:0000313" key="2">
    <source>
        <dbReference type="EMBL" id="KAJ01458.1"/>
    </source>
</evidence>
<dbReference type="Pfam" id="PF17765">
    <property type="entry name" value="MLTR_LBD"/>
    <property type="match status" value="1"/>
</dbReference>
<dbReference type="CDD" id="cd00093">
    <property type="entry name" value="HTH_XRE"/>
    <property type="match status" value="1"/>
</dbReference>
<keyword evidence="3" id="KW-1185">Reference proteome</keyword>
<feature type="domain" description="HTH cro/C1-type" evidence="1">
    <location>
        <begin position="8"/>
        <end position="62"/>
    </location>
</feature>
<accession>A0A061SP74</accession>
<dbReference type="Pfam" id="PF01381">
    <property type="entry name" value="HTH_3"/>
    <property type="match status" value="1"/>
</dbReference>
<dbReference type="PANTHER" id="PTHR35010:SF4">
    <property type="entry name" value="BLL5781 PROTEIN"/>
    <property type="match status" value="1"/>
</dbReference>
<dbReference type="GO" id="GO:0003677">
    <property type="term" value="F:DNA binding"/>
    <property type="evidence" value="ECO:0007669"/>
    <property type="project" value="InterPro"/>
</dbReference>
<dbReference type="EMBL" id="JEMU01000029">
    <property type="protein sequence ID" value="KAJ01458.1"/>
    <property type="molecule type" value="Genomic_DNA"/>
</dbReference>
<organism evidence="2 3">
    <name type="scientific">Sulfitobacter mediterraneus</name>
    <dbReference type="NCBI Taxonomy" id="83219"/>
    <lineage>
        <taxon>Bacteria</taxon>
        <taxon>Pseudomonadati</taxon>
        <taxon>Pseudomonadota</taxon>
        <taxon>Alphaproteobacteria</taxon>
        <taxon>Rhodobacterales</taxon>
        <taxon>Roseobacteraceae</taxon>
        <taxon>Sulfitobacter</taxon>
    </lineage>
</organism>
<gene>
    <name evidence="2" type="ORF">PM02_19180</name>
</gene>
<dbReference type="PROSITE" id="PS50943">
    <property type="entry name" value="HTH_CROC1"/>
    <property type="match status" value="1"/>
</dbReference>
<dbReference type="PANTHER" id="PTHR35010">
    <property type="entry name" value="BLL4672 PROTEIN-RELATED"/>
    <property type="match status" value="1"/>
</dbReference>
<sequence>MTTFSDSLKSWRKQRRFSQLDLALEAEVSSRHLSFLETGRAKPSREMVDRLGEALHLPLAVRNQMLTLAGFAARYPGRDWQDAQMAPIRAAIDHMLMRHDPYPGFALDRMWRVVRMNQSAQRLFGLLGVREGADLLEISSSDLLPQVIVNWPEVAQHLALRLRTESAGRGGDARFDAVAEELNKAAGPSGTEDTPPVIPTIYRIGDQQLSLFSTIAQFGTAEDLSLDDLKIELFFPSDDASKAVLLGMAGAA</sequence>
<dbReference type="InterPro" id="IPR041413">
    <property type="entry name" value="MLTR_LBD"/>
</dbReference>
<protein>
    <submittedName>
        <fullName evidence="2">XRE family transcriptional regulator</fullName>
    </submittedName>
</protein>
<evidence type="ECO:0000259" key="1">
    <source>
        <dbReference type="PROSITE" id="PS50943"/>
    </source>
</evidence>